<sequence length="287" mass="32980">LALPNVILRDLLKKIEVKDRLRLRLSCRSFEKLVAETNAGFFLVGTITPANYTPYIEDQSLGVISIQFGSAEFKLDSTEDKFDQFVQFRERIFTGISFDVFVITIRNSSIFLNFVRNIIHKFQIKELHIANLETEAQLEWMLQVMADFPTSKYHSTLSFLPETAKLLALPQMEYLEISEFDFQHIPAELFFNLLHLHTNLHLADVVLTSDEWIRAIQILSSDDRLRRVTLWVRGSNVVANQAACGITEATEGGHGGGEIEVVTPHSDSEDMVSFRYRKCKVFIDHFY</sequence>
<dbReference type="Pfam" id="PF00646">
    <property type="entry name" value="F-box"/>
    <property type="match status" value="1"/>
</dbReference>
<dbReference type="AlphaFoldDB" id="A0AAV5TVN3"/>
<protein>
    <recommendedName>
        <fullName evidence="1">F-box domain-containing protein</fullName>
    </recommendedName>
</protein>
<proteinExistence type="predicted"/>
<feature type="non-terminal residue" evidence="2">
    <location>
        <position position="1"/>
    </location>
</feature>
<gene>
    <name evidence="2" type="ORF">PENTCL1PPCAC_20463</name>
</gene>
<organism evidence="2 3">
    <name type="scientific">Pristionchus entomophagus</name>
    <dbReference type="NCBI Taxonomy" id="358040"/>
    <lineage>
        <taxon>Eukaryota</taxon>
        <taxon>Metazoa</taxon>
        <taxon>Ecdysozoa</taxon>
        <taxon>Nematoda</taxon>
        <taxon>Chromadorea</taxon>
        <taxon>Rhabditida</taxon>
        <taxon>Rhabditina</taxon>
        <taxon>Diplogasteromorpha</taxon>
        <taxon>Diplogasteroidea</taxon>
        <taxon>Neodiplogasteridae</taxon>
        <taxon>Pristionchus</taxon>
    </lineage>
</organism>
<evidence type="ECO:0000313" key="2">
    <source>
        <dbReference type="EMBL" id="GMS98288.1"/>
    </source>
</evidence>
<accession>A0AAV5TVN3</accession>
<dbReference type="PROSITE" id="PS50181">
    <property type="entry name" value="FBOX"/>
    <property type="match status" value="1"/>
</dbReference>
<dbReference type="InterPro" id="IPR001810">
    <property type="entry name" value="F-box_dom"/>
</dbReference>
<feature type="domain" description="F-box" evidence="1">
    <location>
        <begin position="1"/>
        <end position="44"/>
    </location>
</feature>
<evidence type="ECO:0000259" key="1">
    <source>
        <dbReference type="PROSITE" id="PS50181"/>
    </source>
</evidence>
<dbReference type="EMBL" id="BTSX01000005">
    <property type="protein sequence ID" value="GMS98288.1"/>
    <property type="molecule type" value="Genomic_DNA"/>
</dbReference>
<reference evidence="2" key="1">
    <citation type="submission" date="2023-10" db="EMBL/GenBank/DDBJ databases">
        <title>Genome assembly of Pristionchus species.</title>
        <authorList>
            <person name="Yoshida K."/>
            <person name="Sommer R.J."/>
        </authorList>
    </citation>
    <scope>NUCLEOTIDE SEQUENCE</scope>
    <source>
        <strain evidence="2">RS0144</strain>
    </source>
</reference>
<keyword evidence="3" id="KW-1185">Reference proteome</keyword>
<evidence type="ECO:0000313" key="3">
    <source>
        <dbReference type="Proteomes" id="UP001432027"/>
    </source>
</evidence>
<name>A0AAV5TVN3_9BILA</name>
<comment type="caution">
    <text evidence="2">The sequence shown here is derived from an EMBL/GenBank/DDBJ whole genome shotgun (WGS) entry which is preliminary data.</text>
</comment>
<dbReference type="Proteomes" id="UP001432027">
    <property type="component" value="Unassembled WGS sequence"/>
</dbReference>